<keyword evidence="2" id="KW-0812">Transmembrane</keyword>
<reference evidence="3" key="1">
    <citation type="submission" date="2018-11" db="EMBL/GenBank/DDBJ databases">
        <authorList>
            <person name="Alioto T."/>
            <person name="Alioto T."/>
        </authorList>
    </citation>
    <scope>NUCLEOTIDE SEQUENCE</scope>
</reference>
<dbReference type="InterPro" id="IPR013783">
    <property type="entry name" value="Ig-like_fold"/>
</dbReference>
<protein>
    <recommendedName>
        <fullName evidence="5">Ig-like domain-containing protein</fullName>
    </recommendedName>
</protein>
<keyword evidence="2" id="KW-0472">Membrane</keyword>
<dbReference type="EMBL" id="UYJE01006530">
    <property type="protein sequence ID" value="VDI46711.1"/>
    <property type="molecule type" value="Genomic_DNA"/>
</dbReference>
<name>A0A8B6FCR8_MYTGA</name>
<comment type="caution">
    <text evidence="3">The sequence shown here is derived from an EMBL/GenBank/DDBJ whole genome shotgun (WGS) entry which is preliminary data.</text>
</comment>
<dbReference type="Proteomes" id="UP000596742">
    <property type="component" value="Unassembled WGS sequence"/>
</dbReference>
<sequence>MIDWFNTSRTSTPVCPIEGSSTTLTFMFDTNVYNGEKKVDSVRRKNIRQTSNFNVELTIYNVTTEDEGLYRCYPVFDHNGVMLEVAKLWFKNQMGTPTIVGQEGITVEINCSTDTEQYITALKLESNGSTIAVGDNLSVSYSFIPDRTDHLTKYKCVEGTQSSIMIETTLFIRCPPVFSAENIIVIQGEVGQSITLSFYIYSYPDVDEIVIEKIGRKQSRNKQIKNFSISTYTLLYTEFENIVGIEGYKILIERKALELDDFQTYRITAKNQLGKSNYNFEIIDIENIMLSKGKRRYFVILIIIATVLFVYLIIIHVLLCVRYIQTMDERNNIVLEDHDYHAYDDIGTMSTRSFGNLRSAGMFRNQGQNLTNQNDILTSVYLQSINEDSTTELNTTLSADGLHRREITEQQDHRMSISSYESIISNTDLSLIPPTAITKTKTIINQTYTSTDIETSNSQPIHEYESETSSNVMVDDVGDGYENTYHMV</sequence>
<evidence type="ECO:0000256" key="2">
    <source>
        <dbReference type="SAM" id="Phobius"/>
    </source>
</evidence>
<dbReference type="AlphaFoldDB" id="A0A8B6FCR8"/>
<evidence type="ECO:0008006" key="5">
    <source>
        <dbReference type="Google" id="ProtNLM"/>
    </source>
</evidence>
<dbReference type="SUPFAM" id="SSF48726">
    <property type="entry name" value="Immunoglobulin"/>
    <property type="match status" value="1"/>
</dbReference>
<dbReference type="Gene3D" id="2.60.40.10">
    <property type="entry name" value="Immunoglobulins"/>
    <property type="match status" value="1"/>
</dbReference>
<dbReference type="OrthoDB" id="10395446at2759"/>
<evidence type="ECO:0000313" key="3">
    <source>
        <dbReference type="EMBL" id="VDI46711.1"/>
    </source>
</evidence>
<feature type="region of interest" description="Disordered" evidence="1">
    <location>
        <begin position="454"/>
        <end position="476"/>
    </location>
</feature>
<organism evidence="3 4">
    <name type="scientific">Mytilus galloprovincialis</name>
    <name type="common">Mediterranean mussel</name>
    <dbReference type="NCBI Taxonomy" id="29158"/>
    <lineage>
        <taxon>Eukaryota</taxon>
        <taxon>Metazoa</taxon>
        <taxon>Spiralia</taxon>
        <taxon>Lophotrochozoa</taxon>
        <taxon>Mollusca</taxon>
        <taxon>Bivalvia</taxon>
        <taxon>Autobranchia</taxon>
        <taxon>Pteriomorphia</taxon>
        <taxon>Mytilida</taxon>
        <taxon>Mytiloidea</taxon>
        <taxon>Mytilidae</taxon>
        <taxon>Mytilinae</taxon>
        <taxon>Mytilus</taxon>
    </lineage>
</organism>
<keyword evidence="4" id="KW-1185">Reference proteome</keyword>
<accession>A0A8B6FCR8</accession>
<evidence type="ECO:0000313" key="4">
    <source>
        <dbReference type="Proteomes" id="UP000596742"/>
    </source>
</evidence>
<proteinExistence type="predicted"/>
<dbReference type="InterPro" id="IPR036179">
    <property type="entry name" value="Ig-like_dom_sf"/>
</dbReference>
<keyword evidence="2" id="KW-1133">Transmembrane helix</keyword>
<gene>
    <name evidence="3" type="ORF">MGAL_10B070228</name>
</gene>
<evidence type="ECO:0000256" key="1">
    <source>
        <dbReference type="SAM" id="MobiDB-lite"/>
    </source>
</evidence>
<feature type="transmembrane region" description="Helical" evidence="2">
    <location>
        <begin position="297"/>
        <end position="319"/>
    </location>
</feature>